<dbReference type="AlphaFoldDB" id="A0A0J7AUG1"/>
<feature type="compositionally biased region" description="Basic and acidic residues" evidence="1">
    <location>
        <begin position="1"/>
        <end position="19"/>
    </location>
</feature>
<name>A0A0J7AUG1_COCIT</name>
<evidence type="ECO:0000256" key="1">
    <source>
        <dbReference type="SAM" id="MobiDB-lite"/>
    </source>
</evidence>
<evidence type="ECO:0000313" key="3">
    <source>
        <dbReference type="Proteomes" id="UP000054565"/>
    </source>
</evidence>
<protein>
    <submittedName>
        <fullName evidence="2">Uncharacterized protein</fullName>
    </submittedName>
</protein>
<organism evidence="2 3">
    <name type="scientific">Coccidioides immitis RMSCC 2394</name>
    <dbReference type="NCBI Taxonomy" id="404692"/>
    <lineage>
        <taxon>Eukaryota</taxon>
        <taxon>Fungi</taxon>
        <taxon>Dikarya</taxon>
        <taxon>Ascomycota</taxon>
        <taxon>Pezizomycotina</taxon>
        <taxon>Eurotiomycetes</taxon>
        <taxon>Eurotiomycetidae</taxon>
        <taxon>Onygenales</taxon>
        <taxon>Onygenaceae</taxon>
        <taxon>Coccidioides</taxon>
    </lineage>
</organism>
<evidence type="ECO:0000313" key="2">
    <source>
        <dbReference type="EMBL" id="KMP00957.1"/>
    </source>
</evidence>
<accession>A0A0J7AUG1</accession>
<dbReference type="EMBL" id="DS028093">
    <property type="protein sequence ID" value="KMP00957.1"/>
    <property type="molecule type" value="Genomic_DNA"/>
</dbReference>
<dbReference type="Proteomes" id="UP000054565">
    <property type="component" value="Unassembled WGS sequence"/>
</dbReference>
<sequence>MPNPHQGRDEVPGTHERGMVTKPAPAPQFKTLLGLKSAVWWFMAINRRMRNTGNLGALSSMHSVLTGSNRRLTRTGPVHRGQSSSHRQLLTSTPFTVLLRSALPTFASVPTGKVTCFRVADLHGCNSGASPLLHDTAQSTIIVDFLPPAMQSVPDPVGITSDHPDQVSIIVVFPVAHGTGIGHSINRSADSEREDLRAREHLAFIKSSVLITWLTDSDPSMVAGGGFKINGAAHG</sequence>
<reference evidence="3" key="1">
    <citation type="journal article" date="2010" name="Genome Res.">
        <title>Population genomic sequencing of Coccidioides fungi reveals recent hybridization and transposon control.</title>
        <authorList>
            <person name="Neafsey D.E."/>
            <person name="Barker B.M."/>
            <person name="Sharpton T.J."/>
            <person name="Stajich J.E."/>
            <person name="Park D.J."/>
            <person name="Whiston E."/>
            <person name="Hung C.-Y."/>
            <person name="McMahan C."/>
            <person name="White J."/>
            <person name="Sykes S."/>
            <person name="Heiman D."/>
            <person name="Young S."/>
            <person name="Zeng Q."/>
            <person name="Abouelleil A."/>
            <person name="Aftuck L."/>
            <person name="Bessette D."/>
            <person name="Brown A."/>
            <person name="FitzGerald M."/>
            <person name="Lui A."/>
            <person name="Macdonald J.P."/>
            <person name="Priest M."/>
            <person name="Orbach M.J."/>
            <person name="Galgiani J.N."/>
            <person name="Kirkland T.N."/>
            <person name="Cole G.T."/>
            <person name="Birren B.W."/>
            <person name="Henn M.R."/>
            <person name="Taylor J.W."/>
            <person name="Rounsley S.D."/>
        </authorList>
    </citation>
    <scope>NUCLEOTIDE SEQUENCE [LARGE SCALE GENOMIC DNA]</scope>
    <source>
        <strain evidence="3">RMSCC 2394</strain>
    </source>
</reference>
<gene>
    <name evidence="2" type="ORF">CIRG_01097</name>
</gene>
<proteinExistence type="predicted"/>
<feature type="region of interest" description="Disordered" evidence="1">
    <location>
        <begin position="1"/>
        <end position="24"/>
    </location>
</feature>